<feature type="region of interest" description="Disordered" evidence="1">
    <location>
        <begin position="1"/>
        <end position="69"/>
    </location>
</feature>
<reference evidence="2 3" key="1">
    <citation type="submission" date="2023-02" db="EMBL/GenBank/DDBJ databases">
        <title>Bacterial whole genomic sequence of Curvibacter sp. HBC61.</title>
        <authorList>
            <person name="Le V."/>
            <person name="Ko S.-R."/>
            <person name="Ahn C.-Y."/>
            <person name="Oh H.-M."/>
        </authorList>
    </citation>
    <scope>NUCLEOTIDE SEQUENCE [LARGE SCALE GENOMIC DNA]</scope>
    <source>
        <strain evidence="2 3">HBC61</strain>
    </source>
</reference>
<protein>
    <submittedName>
        <fullName evidence="2">Uncharacterized protein</fullName>
    </submittedName>
</protein>
<dbReference type="Proteomes" id="UP001528673">
    <property type="component" value="Unassembled WGS sequence"/>
</dbReference>
<name>A0ABT5MVC5_9BURK</name>
<proteinExistence type="predicted"/>
<feature type="compositionally biased region" description="Pro residues" evidence="1">
    <location>
        <begin position="60"/>
        <end position="69"/>
    </location>
</feature>
<evidence type="ECO:0000313" key="2">
    <source>
        <dbReference type="EMBL" id="MDD0837264.1"/>
    </source>
</evidence>
<dbReference type="RefSeq" id="WP_273948240.1">
    <property type="nucleotide sequence ID" value="NZ_JAQSIP010000001.1"/>
</dbReference>
<evidence type="ECO:0000313" key="3">
    <source>
        <dbReference type="Proteomes" id="UP001528673"/>
    </source>
</evidence>
<sequence>MATPNYGYEKRQKELAKKRKKEEKLKAKADRKAPGGEFLDSQDGSLAPDDRPADAAPQGDLPPPPQATA</sequence>
<organism evidence="2 3">
    <name type="scientific">Curvibacter cyanobacteriorum</name>
    <dbReference type="NCBI Taxonomy" id="3026422"/>
    <lineage>
        <taxon>Bacteria</taxon>
        <taxon>Pseudomonadati</taxon>
        <taxon>Pseudomonadota</taxon>
        <taxon>Betaproteobacteria</taxon>
        <taxon>Burkholderiales</taxon>
        <taxon>Comamonadaceae</taxon>
        <taxon>Curvibacter</taxon>
    </lineage>
</organism>
<accession>A0ABT5MVC5</accession>
<keyword evidence="3" id="KW-1185">Reference proteome</keyword>
<gene>
    <name evidence="2" type="ORF">PSQ40_01645</name>
</gene>
<feature type="compositionally biased region" description="Basic and acidic residues" evidence="1">
    <location>
        <begin position="22"/>
        <end position="34"/>
    </location>
</feature>
<evidence type="ECO:0000256" key="1">
    <source>
        <dbReference type="SAM" id="MobiDB-lite"/>
    </source>
</evidence>
<dbReference type="EMBL" id="JAQSIP010000001">
    <property type="protein sequence ID" value="MDD0837264.1"/>
    <property type="molecule type" value="Genomic_DNA"/>
</dbReference>
<comment type="caution">
    <text evidence="2">The sequence shown here is derived from an EMBL/GenBank/DDBJ whole genome shotgun (WGS) entry which is preliminary data.</text>
</comment>